<evidence type="ECO:0000313" key="1">
    <source>
        <dbReference type="EMBL" id="KAA6323465.1"/>
    </source>
</evidence>
<reference evidence="1" key="1">
    <citation type="submission" date="2019-03" db="EMBL/GenBank/DDBJ databases">
        <title>Single cell metagenomics reveals metabolic interactions within the superorganism composed of flagellate Streblomastix strix and complex community of Bacteroidetes bacteria on its surface.</title>
        <authorList>
            <person name="Treitli S.C."/>
            <person name="Kolisko M."/>
            <person name="Husnik F."/>
            <person name="Keeling P."/>
            <person name="Hampl V."/>
        </authorList>
    </citation>
    <scope>NUCLEOTIDE SEQUENCE</scope>
    <source>
        <strain evidence="1">STM</strain>
    </source>
</reference>
<dbReference type="AlphaFoldDB" id="A0A5J4QQ97"/>
<evidence type="ECO:0008006" key="2">
    <source>
        <dbReference type="Google" id="ProtNLM"/>
    </source>
</evidence>
<organism evidence="1">
    <name type="scientific">termite gut metagenome</name>
    <dbReference type="NCBI Taxonomy" id="433724"/>
    <lineage>
        <taxon>unclassified sequences</taxon>
        <taxon>metagenomes</taxon>
        <taxon>organismal metagenomes</taxon>
    </lineage>
</organism>
<proteinExistence type="predicted"/>
<gene>
    <name evidence="1" type="ORF">EZS27_027099</name>
</gene>
<accession>A0A5J4QQ97</accession>
<dbReference type="Pfam" id="PF10387">
    <property type="entry name" value="DUF2442"/>
    <property type="match status" value="1"/>
</dbReference>
<protein>
    <recommendedName>
        <fullName evidence="2">DUF2442 domain-containing protein</fullName>
    </recommendedName>
</protein>
<comment type="caution">
    <text evidence="1">The sequence shown here is derived from an EMBL/GenBank/DDBJ whole genome shotgun (WGS) entry which is preliminary data.</text>
</comment>
<name>A0A5J4QQ97_9ZZZZ</name>
<dbReference type="EMBL" id="SNRY01002799">
    <property type="protein sequence ID" value="KAA6323465.1"/>
    <property type="molecule type" value="Genomic_DNA"/>
</dbReference>
<sequence>MKALLEKDGIRSFTAEVTMITSQGILLYVNGHEYYLSHEKFPWFHNAKVADVLAVEMLDEECLRWESLDVDLHLDSLIHPEKYPLIAI</sequence>
<dbReference type="InterPro" id="IPR018841">
    <property type="entry name" value="DUF2442"/>
</dbReference>